<dbReference type="Pfam" id="PF07007">
    <property type="entry name" value="LprI"/>
    <property type="match status" value="1"/>
</dbReference>
<evidence type="ECO:0000313" key="2">
    <source>
        <dbReference type="EMBL" id="NCI51706.1"/>
    </source>
</evidence>
<keyword evidence="3" id="KW-1185">Reference proteome</keyword>
<reference evidence="2 3" key="1">
    <citation type="submission" date="2020-01" db="EMBL/GenBank/DDBJ databases">
        <title>Genome analysis.</title>
        <authorList>
            <person name="Wu S."/>
            <person name="Wang G."/>
        </authorList>
    </citation>
    <scope>NUCLEOTIDE SEQUENCE [LARGE SCALE GENOMIC DNA]</scope>
    <source>
        <strain evidence="2 3">SYL130</strain>
    </source>
</reference>
<comment type="caution">
    <text evidence="2">The sequence shown here is derived from an EMBL/GenBank/DDBJ whole genome shotgun (WGS) entry which is preliminary data.</text>
</comment>
<dbReference type="EMBL" id="JAACJS010000015">
    <property type="protein sequence ID" value="NCI51706.1"/>
    <property type="molecule type" value="Genomic_DNA"/>
</dbReference>
<dbReference type="RefSeq" id="WP_161819978.1">
    <property type="nucleotide sequence ID" value="NZ_JAACJS010000015.1"/>
</dbReference>
<evidence type="ECO:0000259" key="1">
    <source>
        <dbReference type="Pfam" id="PF07007"/>
    </source>
</evidence>
<organism evidence="2 3">
    <name type="scientific">Sediminibacterium roseum</name>
    <dbReference type="NCBI Taxonomy" id="1978412"/>
    <lineage>
        <taxon>Bacteria</taxon>
        <taxon>Pseudomonadati</taxon>
        <taxon>Bacteroidota</taxon>
        <taxon>Chitinophagia</taxon>
        <taxon>Chitinophagales</taxon>
        <taxon>Chitinophagaceae</taxon>
        <taxon>Sediminibacterium</taxon>
    </lineage>
</organism>
<dbReference type="InterPro" id="IPR009739">
    <property type="entry name" value="LprI-like_N"/>
</dbReference>
<accession>A0ABW9ZX18</accession>
<proteinExistence type="predicted"/>
<feature type="domain" description="Lysozyme inhibitor LprI-like N-terminal" evidence="1">
    <location>
        <begin position="44"/>
        <end position="129"/>
    </location>
</feature>
<dbReference type="Proteomes" id="UP000753802">
    <property type="component" value="Unassembled WGS sequence"/>
</dbReference>
<protein>
    <submittedName>
        <fullName evidence="2">DUF1311 domain-containing protein</fullName>
    </submittedName>
</protein>
<evidence type="ECO:0000313" key="3">
    <source>
        <dbReference type="Proteomes" id="UP000753802"/>
    </source>
</evidence>
<sequence>MKTTIFILFLLLGSHHARSQTIATVDAMEQRKKGCLEGNEPGRSQLFCIGRYKDQLDSLMQVVYQKLNDRASVSYQQILRKEQADWLEKRMANDAATDTLKKEGLNDAALRIYRYDRRTEFLRDRVKYLIGKL</sequence>
<gene>
    <name evidence="2" type="ORF">GWC95_17410</name>
</gene>
<name>A0ABW9ZX18_9BACT</name>